<evidence type="ECO:0000313" key="10">
    <source>
        <dbReference type="Proteomes" id="UP000694546"/>
    </source>
</evidence>
<dbReference type="SUPFAM" id="SSF48371">
    <property type="entry name" value="ARM repeat"/>
    <property type="match status" value="1"/>
</dbReference>
<proteinExistence type="inferred from homology"/>
<dbReference type="RefSeq" id="XP_030225679.1">
    <property type="nucleotide sequence ID" value="XM_030369819.1"/>
</dbReference>
<dbReference type="RefSeq" id="XP_030225678.1">
    <property type="nucleotide sequence ID" value="XM_030369818.1"/>
</dbReference>
<protein>
    <submittedName>
        <fullName evidence="9">Testis expressed 10</fullName>
    </submittedName>
</protein>
<feature type="region of interest" description="Disordered" evidence="6">
    <location>
        <begin position="1"/>
        <end position="33"/>
    </location>
</feature>
<evidence type="ECO:0000259" key="8">
    <source>
        <dbReference type="Pfam" id="PF25781"/>
    </source>
</evidence>
<keyword evidence="4" id="KW-0539">Nucleus</keyword>
<dbReference type="GO" id="GO:0071339">
    <property type="term" value="C:MLL1 complex"/>
    <property type="evidence" value="ECO:0007669"/>
    <property type="project" value="TreeGrafter"/>
</dbReference>
<dbReference type="GeneTree" id="ENSGT00950000182992"/>
<dbReference type="OMA" id="WKLHANN"/>
<dbReference type="Ensembl" id="ENSGMOT00000016034.2">
    <property type="protein sequence ID" value="ENSGMOP00000015635.2"/>
    <property type="gene ID" value="ENSGMOG00000014603.2"/>
</dbReference>
<dbReference type="PANTHER" id="PTHR16056:SF2">
    <property type="entry name" value="TESTIS-EXPRESSED PROTEIN 10"/>
    <property type="match status" value="1"/>
</dbReference>
<sequence length="946" mass="104806">MKSKGKKRQDDFQKVKLKVGKKKPKADNATNTNFRSKGIHLSEQLKRDSGPTTHRQLGINDLLSQLHHYSGNVKLSSLTGLRELLLKNPSLLEQHLSRLLSEVAAVFTDKDANVRIAATKLLRFLAQCVSAERAAPFFPLLSAHLSCAMTHIEGGIQEDALKVLDVLLEHYPALLASRPSVLLTNFLELISHRRSGASSSGGSKKPQDAMGSRWALTVNPSKAMTGQQWRLTVLLRLGLFIQAVVDESPTEEGDMCSPSEGVFGSNEEGGLIPLDLNWEELTYSRTEVKVYEHSGAIPTPHSTFRLRPEVELGAGVGEGLGSAEAVQNFAATLVPLLLEVWVEATATDSTWNSSDGAQLLTPDAMSIMFQVLSILQLLRKLAPQKEHQDILDTWFRSEYLENFKQHFMKNFPYGVLDAPKPRRKPDLKRMKQMPALPAPTVEPLGLNITLCQVMVALSQRQDAGKDKDADWMLPLRTFVRDTLANGVKLSYKQLHMLLEAVWKMLLKESSRALTEDLLAAVYIHYQQRKLTLPTRSLLLSFFSKLYLQEQGHTHIARSRVLGRWLAALPVQLCQLGHRNPALSARLILSIQAAASRGNKELLSSLQANACRIYDPQEGVAVLLPAKSQQRLVQLLYFLPKMPQPLLANLSRCCTAGRISAGLAASLIRIIHLRSSLSGWSIGSQDTALQDVDYISFLFSTLTGFSSEDLASLQDAPDDSTIPPSPLSPLSLYPTLLEQFTHHWDVVEEVCHCLETLGSQSQCFDILQNAICKYLGKLGVVPDSLAAGLLRAVSRLLELSVLPSEPMLHFLAQCCLSLLALLVTLQQEAPSQTTHKSEAIWSACVSALANVPRLMRAILQALRVGDLCEEELPQLGQILSMMLQHAPLRSHLLANTALLQHIIQELTRYSHGETREQWLTDLLYCYSVTMAHASTAHRGSLGLRDMY</sequence>
<dbReference type="InterPro" id="IPR024679">
    <property type="entry name" value="Ipi1_N"/>
</dbReference>
<dbReference type="PROSITE" id="PS50077">
    <property type="entry name" value="HEAT_REPEAT"/>
    <property type="match status" value="1"/>
</dbReference>
<reference evidence="9" key="2">
    <citation type="submission" date="2025-09" db="UniProtKB">
        <authorList>
            <consortium name="Ensembl"/>
        </authorList>
    </citation>
    <scope>IDENTIFICATION</scope>
</reference>
<feature type="compositionally biased region" description="Basic residues" evidence="6">
    <location>
        <begin position="15"/>
        <end position="24"/>
    </location>
</feature>
<evidence type="ECO:0000259" key="7">
    <source>
        <dbReference type="Pfam" id="PF12333"/>
    </source>
</evidence>
<organism evidence="9 10">
    <name type="scientific">Gadus morhua</name>
    <name type="common">Atlantic cod</name>
    <dbReference type="NCBI Taxonomy" id="8049"/>
    <lineage>
        <taxon>Eukaryota</taxon>
        <taxon>Metazoa</taxon>
        <taxon>Chordata</taxon>
        <taxon>Craniata</taxon>
        <taxon>Vertebrata</taxon>
        <taxon>Euteleostomi</taxon>
        <taxon>Actinopterygii</taxon>
        <taxon>Neopterygii</taxon>
        <taxon>Teleostei</taxon>
        <taxon>Neoteleostei</taxon>
        <taxon>Acanthomorphata</taxon>
        <taxon>Zeiogadaria</taxon>
        <taxon>Gadariae</taxon>
        <taxon>Gadiformes</taxon>
        <taxon>Gadoidei</taxon>
        <taxon>Gadidae</taxon>
        <taxon>Gadus</taxon>
    </lineage>
</organism>
<evidence type="ECO:0000256" key="5">
    <source>
        <dbReference type="PROSITE-ProRule" id="PRU00103"/>
    </source>
</evidence>
<evidence type="ECO:0000256" key="3">
    <source>
        <dbReference type="ARBA" id="ARBA00006427"/>
    </source>
</evidence>
<evidence type="ECO:0000256" key="1">
    <source>
        <dbReference type="ARBA" id="ARBA00004604"/>
    </source>
</evidence>
<name>A0A8C4ZIX2_GADMO</name>
<dbReference type="PANTHER" id="PTHR16056">
    <property type="entry name" value="REGULATOR OF MICROTUBULE DYNAMICS PROTEIN"/>
    <property type="match status" value="1"/>
</dbReference>
<dbReference type="OrthoDB" id="361362at2759"/>
<dbReference type="InterPro" id="IPR011989">
    <property type="entry name" value="ARM-like"/>
</dbReference>
<feature type="domain" description="Pre-rRNA-processing protein Ipi1 N-terminal" evidence="7">
    <location>
        <begin position="134"/>
        <end position="240"/>
    </location>
</feature>
<feature type="domain" description="TEX10-like TPR repeats" evidence="8">
    <location>
        <begin position="560"/>
        <end position="930"/>
    </location>
</feature>
<evidence type="ECO:0000256" key="4">
    <source>
        <dbReference type="ARBA" id="ARBA00023242"/>
    </source>
</evidence>
<evidence type="ECO:0000313" key="9">
    <source>
        <dbReference type="Ensembl" id="ENSGMOP00000015635.2"/>
    </source>
</evidence>
<evidence type="ECO:0000256" key="6">
    <source>
        <dbReference type="SAM" id="MobiDB-lite"/>
    </source>
</evidence>
<evidence type="ECO:0000256" key="2">
    <source>
        <dbReference type="ARBA" id="ARBA00004642"/>
    </source>
</evidence>
<dbReference type="GeneID" id="115553504"/>
<comment type="similarity">
    <text evidence="3">Belongs to the IPI1/TEX10 family.</text>
</comment>
<reference evidence="9" key="1">
    <citation type="submission" date="2025-08" db="UniProtKB">
        <authorList>
            <consortium name="Ensembl"/>
        </authorList>
    </citation>
    <scope>IDENTIFICATION</scope>
</reference>
<dbReference type="InterPro" id="IPR057949">
    <property type="entry name" value="TPR_TEX10"/>
</dbReference>
<feature type="repeat" description="HEAT" evidence="5">
    <location>
        <begin position="99"/>
        <end position="137"/>
    </location>
</feature>
<gene>
    <name evidence="9" type="primary">TEX10</name>
    <name evidence="9" type="synonym">tex10</name>
</gene>
<dbReference type="Pfam" id="PF25781">
    <property type="entry name" value="TPR_TEX10"/>
    <property type="match status" value="1"/>
</dbReference>
<accession>A0A8C4ZIX2</accession>
<comment type="subcellular location">
    <subcellularLocation>
        <location evidence="1">Nucleus</location>
        <location evidence="1">Nucleolus</location>
    </subcellularLocation>
    <subcellularLocation>
        <location evidence="2">Nucleus</location>
        <location evidence="2">Nucleoplasm</location>
    </subcellularLocation>
</comment>
<keyword evidence="10" id="KW-1185">Reference proteome</keyword>
<dbReference type="AlphaFoldDB" id="A0A8C4ZIX2"/>
<dbReference type="Proteomes" id="UP000694546">
    <property type="component" value="Chromosome 11"/>
</dbReference>
<dbReference type="Gene3D" id="1.25.10.10">
    <property type="entry name" value="Leucine-rich Repeat Variant"/>
    <property type="match status" value="1"/>
</dbReference>
<dbReference type="InterPro" id="IPR016024">
    <property type="entry name" value="ARM-type_fold"/>
</dbReference>
<dbReference type="Pfam" id="PF12333">
    <property type="entry name" value="Ipi1_N"/>
    <property type="match status" value="1"/>
</dbReference>
<dbReference type="InterPro" id="IPR021133">
    <property type="entry name" value="HEAT_type_2"/>
</dbReference>